<dbReference type="RefSeq" id="WP_035721974.1">
    <property type="nucleotide sequence ID" value="NZ_BAVS01000002.1"/>
</dbReference>
<evidence type="ECO:0000256" key="1">
    <source>
        <dbReference type="ARBA" id="ARBA00004196"/>
    </source>
</evidence>
<feature type="compositionally biased region" description="Acidic residues" evidence="4">
    <location>
        <begin position="36"/>
        <end position="62"/>
    </location>
</feature>
<feature type="domain" description="Periplasmic binding protein" evidence="6">
    <location>
        <begin position="71"/>
        <end position="312"/>
    </location>
</feature>
<dbReference type="InterPro" id="IPR028082">
    <property type="entry name" value="Peripla_BP_I"/>
</dbReference>
<dbReference type="GO" id="GO:0030246">
    <property type="term" value="F:carbohydrate binding"/>
    <property type="evidence" value="ECO:0007669"/>
    <property type="project" value="UniProtKB-ARBA"/>
</dbReference>
<dbReference type="GO" id="GO:0030313">
    <property type="term" value="C:cell envelope"/>
    <property type="evidence" value="ECO:0007669"/>
    <property type="project" value="UniProtKB-SubCell"/>
</dbReference>
<dbReference type="Gene3D" id="3.40.50.2300">
    <property type="match status" value="2"/>
</dbReference>
<dbReference type="PROSITE" id="PS51257">
    <property type="entry name" value="PROKAR_LIPOPROTEIN"/>
    <property type="match status" value="1"/>
</dbReference>
<dbReference type="InterPro" id="IPR025997">
    <property type="entry name" value="SBP_2_dom"/>
</dbReference>
<dbReference type="Pfam" id="PF13407">
    <property type="entry name" value="Peripla_BP_4"/>
    <property type="match status" value="1"/>
</dbReference>
<dbReference type="PANTHER" id="PTHR46847:SF3">
    <property type="entry name" value="GALACTOFURANOSE-BINDING PROTEIN YTFQ"/>
    <property type="match status" value="1"/>
</dbReference>
<evidence type="ECO:0000256" key="3">
    <source>
        <dbReference type="ARBA" id="ARBA00022729"/>
    </source>
</evidence>
<sequence length="360" mass="39395">MKKFLTRKGILVLLLSFILFLAACGSTEETTKEEPAAEDNTEQTDEGNEEAITEGETEEEGSGEAGDKLVIGFSQVGAESEWRTANTKSIQDAIKEAGHELKFSDGQQKQENQIKAIRSFITQKVDAIVFSPVVETGFETVMQEAKDAGIPIFLADRAVDAEDDSLWVTFLGSDFVEEGRKAGQWLIDEMADQEGPINIVELQGTVGSAPAIDRKEGFEEIIGSDDKFEIIKSQTGDFTRAKGKEVMEAFLKSDGGENIDVLYAHNDDMAIGAIQAIEEYGLKPAEDITIIGVDAVKGAFEAMADGKMNVTIECNPLFGPQLVDLIEQHFAGVELEKRIAVEESMYTMDQAAELLPTREY</sequence>
<gene>
    <name evidence="7" type="ORF">JCM21714_1017</name>
</gene>
<comment type="subcellular location">
    <subcellularLocation>
        <location evidence="1">Cell envelope</location>
    </subcellularLocation>
</comment>
<dbReference type="AlphaFoldDB" id="W4VH07"/>
<dbReference type="STRING" id="1298598.JCM21714_1017"/>
<proteinExistence type="inferred from homology"/>
<keyword evidence="3 5" id="KW-0732">Signal</keyword>
<evidence type="ECO:0000313" key="8">
    <source>
        <dbReference type="Proteomes" id="UP000019102"/>
    </source>
</evidence>
<dbReference type="PANTHER" id="PTHR46847">
    <property type="entry name" value="D-ALLOSE-BINDING PERIPLASMIC PROTEIN-RELATED"/>
    <property type="match status" value="1"/>
</dbReference>
<dbReference type="Proteomes" id="UP000019102">
    <property type="component" value="Unassembled WGS sequence"/>
</dbReference>
<reference evidence="7 8" key="1">
    <citation type="journal article" date="2014" name="Genome Announc.">
        <title>Draft Genome Sequence of the Boron-Tolerant and Moderately Halotolerant Bacterium Gracilibacillus boraciitolerans JCM 21714T.</title>
        <authorList>
            <person name="Ahmed I."/>
            <person name="Oshima K."/>
            <person name="Suda W."/>
            <person name="Kitamura K."/>
            <person name="Iida T."/>
            <person name="Ohmori Y."/>
            <person name="Fujiwara T."/>
            <person name="Hattori M."/>
            <person name="Ohkuma M."/>
        </authorList>
    </citation>
    <scope>NUCLEOTIDE SEQUENCE [LARGE SCALE GENOMIC DNA]</scope>
    <source>
        <strain evidence="7 8">JCM 21714</strain>
    </source>
</reference>
<accession>W4VH07</accession>
<protein>
    <submittedName>
        <fullName evidence="7">Sugar ABC transport system</fullName>
    </submittedName>
</protein>
<dbReference type="CDD" id="cd06309">
    <property type="entry name" value="PBP1_galactofuranose_YtfQ-like"/>
    <property type="match status" value="1"/>
</dbReference>
<feature type="signal peptide" evidence="5">
    <location>
        <begin position="1"/>
        <end position="23"/>
    </location>
</feature>
<organism evidence="7 8">
    <name type="scientific">Gracilibacillus boraciitolerans JCM 21714</name>
    <dbReference type="NCBI Taxonomy" id="1298598"/>
    <lineage>
        <taxon>Bacteria</taxon>
        <taxon>Bacillati</taxon>
        <taxon>Bacillota</taxon>
        <taxon>Bacilli</taxon>
        <taxon>Bacillales</taxon>
        <taxon>Bacillaceae</taxon>
        <taxon>Gracilibacillus</taxon>
    </lineage>
</organism>
<dbReference type="SUPFAM" id="SSF53822">
    <property type="entry name" value="Periplasmic binding protein-like I"/>
    <property type="match status" value="1"/>
</dbReference>
<evidence type="ECO:0000256" key="2">
    <source>
        <dbReference type="ARBA" id="ARBA00007639"/>
    </source>
</evidence>
<evidence type="ECO:0000313" key="7">
    <source>
        <dbReference type="EMBL" id="GAE92039.1"/>
    </source>
</evidence>
<feature type="chain" id="PRO_5038454850" evidence="5">
    <location>
        <begin position="24"/>
        <end position="360"/>
    </location>
</feature>
<name>W4VH07_9BACI</name>
<dbReference type="eggNOG" id="COG1879">
    <property type="taxonomic scope" value="Bacteria"/>
</dbReference>
<keyword evidence="8" id="KW-1185">Reference proteome</keyword>
<evidence type="ECO:0000256" key="5">
    <source>
        <dbReference type="SAM" id="SignalP"/>
    </source>
</evidence>
<comment type="caution">
    <text evidence="7">The sequence shown here is derived from an EMBL/GenBank/DDBJ whole genome shotgun (WGS) entry which is preliminary data.</text>
</comment>
<feature type="region of interest" description="Disordered" evidence="4">
    <location>
        <begin position="28"/>
        <end position="66"/>
    </location>
</feature>
<dbReference type="OrthoDB" id="9814427at2"/>
<comment type="similarity">
    <text evidence="2">Belongs to the bacterial solute-binding protein 2 family.</text>
</comment>
<dbReference type="EMBL" id="BAVS01000002">
    <property type="protein sequence ID" value="GAE92039.1"/>
    <property type="molecule type" value="Genomic_DNA"/>
</dbReference>
<evidence type="ECO:0000259" key="6">
    <source>
        <dbReference type="Pfam" id="PF13407"/>
    </source>
</evidence>
<evidence type="ECO:0000256" key="4">
    <source>
        <dbReference type="SAM" id="MobiDB-lite"/>
    </source>
</evidence>